<dbReference type="AlphaFoldDB" id="A0A9W7Y3U1"/>
<dbReference type="InterPro" id="IPR046450">
    <property type="entry name" value="PA_dom_sf"/>
</dbReference>
<dbReference type="Pfam" id="PF00082">
    <property type="entry name" value="Peptidase_S8"/>
    <property type="match status" value="1"/>
</dbReference>
<evidence type="ECO:0000256" key="10">
    <source>
        <dbReference type="SAM" id="SignalP"/>
    </source>
</evidence>
<comment type="similarity">
    <text evidence="1 9">Belongs to the peptidase S8 family.</text>
</comment>
<keyword evidence="14" id="KW-1185">Reference proteome</keyword>
<keyword evidence="3" id="KW-0964">Secreted</keyword>
<feature type="signal peptide" evidence="10">
    <location>
        <begin position="1"/>
        <end position="20"/>
    </location>
</feature>
<evidence type="ECO:0000256" key="1">
    <source>
        <dbReference type="ARBA" id="ARBA00011073"/>
    </source>
</evidence>
<feature type="domain" description="Peptidase S8/S53" evidence="11">
    <location>
        <begin position="139"/>
        <end position="520"/>
    </location>
</feature>
<evidence type="ECO:0000313" key="14">
    <source>
        <dbReference type="Proteomes" id="UP001143981"/>
    </source>
</evidence>
<keyword evidence="7 9" id="KW-0720">Serine protease</keyword>
<evidence type="ECO:0000256" key="5">
    <source>
        <dbReference type="ARBA" id="ARBA00022729"/>
    </source>
</evidence>
<dbReference type="PROSITE" id="PS00137">
    <property type="entry name" value="SUBTILASE_HIS"/>
    <property type="match status" value="1"/>
</dbReference>
<reference evidence="13" key="1">
    <citation type="submission" date="2022-07" db="EMBL/GenBank/DDBJ databases">
        <title>Phylogenomic reconstructions and comparative analyses of Kickxellomycotina fungi.</title>
        <authorList>
            <person name="Reynolds N.K."/>
            <person name="Stajich J.E."/>
            <person name="Barry K."/>
            <person name="Grigoriev I.V."/>
            <person name="Crous P."/>
            <person name="Smith M.E."/>
        </authorList>
    </citation>
    <scope>NUCLEOTIDE SEQUENCE</scope>
    <source>
        <strain evidence="13">BCRC 34381</strain>
    </source>
</reference>
<evidence type="ECO:0000313" key="13">
    <source>
        <dbReference type="EMBL" id="KAJ1722970.1"/>
    </source>
</evidence>
<evidence type="ECO:0000256" key="2">
    <source>
        <dbReference type="ARBA" id="ARBA00022512"/>
    </source>
</evidence>
<evidence type="ECO:0000256" key="3">
    <source>
        <dbReference type="ARBA" id="ARBA00022525"/>
    </source>
</evidence>
<feature type="active site" description="Charge relay system" evidence="8 9">
    <location>
        <position position="516"/>
    </location>
</feature>
<sequence length="520" mass="53616">MRILVPAAILAAAHVGRVGAGPVPPRGRVVSYPDHIPVKAGEFIVEFHDDAADSPARRLRGMPSVSVDHYYDSPFVGMAVTVGGSVSPSHLAGIAGVKRVFPNRVHMLSYLPGDQNLTSTYLHEATGVQRAREELGLDGKGVKIGIIDTGVDYMHPELGACWKTPGCPWQYGQDFVGDNFSFYDPNPVIKPNPTPVDCVGHGTHVSGILAAQGPLVQGVAPGATFGMYRVFACPDQRGSIPTTDAIVVKAMEAAYKDGHDIITMSLGAGGWAESPMSACAASLAARGVVVVAGNGNQGVNGLITSNAPAVGDGVIAVGSVDNWSFTGITIVITTLQDRFDMPTQPSSQSNSPFVFAGDTPIVAAKDSNGDTNVCSPVAASLAGRIALIPTGNCTYAQKAMLAQQAGAVGVLLYNAEGEAMVGVAVPKNVTIPVALVTYEDGVRIAKAIALGPATVSTPNNNATTVAYPLGGKMSLFSSFGPTPELGLSPAISAPGGNIWSTYPRTKGSYISMSGTSMATP</sequence>
<dbReference type="GO" id="GO:0005615">
    <property type="term" value="C:extracellular space"/>
    <property type="evidence" value="ECO:0007669"/>
    <property type="project" value="TreeGrafter"/>
</dbReference>
<dbReference type="Proteomes" id="UP001143981">
    <property type="component" value="Unassembled WGS sequence"/>
</dbReference>
<evidence type="ECO:0000256" key="4">
    <source>
        <dbReference type="ARBA" id="ARBA00022670"/>
    </source>
</evidence>
<dbReference type="GO" id="GO:0004252">
    <property type="term" value="F:serine-type endopeptidase activity"/>
    <property type="evidence" value="ECO:0007669"/>
    <property type="project" value="UniProtKB-UniRule"/>
</dbReference>
<feature type="domain" description="PA" evidence="12">
    <location>
        <begin position="360"/>
        <end position="443"/>
    </location>
</feature>
<dbReference type="EMBL" id="JANBOI010002287">
    <property type="protein sequence ID" value="KAJ1722970.1"/>
    <property type="molecule type" value="Genomic_DNA"/>
</dbReference>
<dbReference type="GO" id="GO:0006508">
    <property type="term" value="P:proteolysis"/>
    <property type="evidence" value="ECO:0007669"/>
    <property type="project" value="UniProtKB-KW"/>
</dbReference>
<dbReference type="SUPFAM" id="SSF52025">
    <property type="entry name" value="PA domain"/>
    <property type="match status" value="1"/>
</dbReference>
<dbReference type="Pfam" id="PF02225">
    <property type="entry name" value="PA"/>
    <property type="match status" value="1"/>
</dbReference>
<evidence type="ECO:0000256" key="9">
    <source>
        <dbReference type="PROSITE-ProRule" id="PRU01240"/>
    </source>
</evidence>
<dbReference type="InterPro" id="IPR036852">
    <property type="entry name" value="Peptidase_S8/S53_dom_sf"/>
</dbReference>
<dbReference type="InterPro" id="IPR050131">
    <property type="entry name" value="Peptidase_S8_subtilisin-like"/>
</dbReference>
<accession>A0A9W7Y3U1</accession>
<dbReference type="PANTHER" id="PTHR43806:SF66">
    <property type="entry name" value="SERIN ENDOPEPTIDASE"/>
    <property type="match status" value="1"/>
</dbReference>
<evidence type="ECO:0008006" key="15">
    <source>
        <dbReference type="Google" id="ProtNLM"/>
    </source>
</evidence>
<dbReference type="OrthoDB" id="10256524at2759"/>
<dbReference type="InterPro" id="IPR022398">
    <property type="entry name" value="Peptidase_S8_His-AS"/>
</dbReference>
<proteinExistence type="inferred from homology"/>
<evidence type="ECO:0000256" key="6">
    <source>
        <dbReference type="ARBA" id="ARBA00022801"/>
    </source>
</evidence>
<name>A0A9W7Y3U1_9FUNG</name>
<evidence type="ECO:0000259" key="11">
    <source>
        <dbReference type="Pfam" id="PF00082"/>
    </source>
</evidence>
<feature type="active site" description="Charge relay system" evidence="8 9">
    <location>
        <position position="201"/>
    </location>
</feature>
<evidence type="ECO:0000256" key="7">
    <source>
        <dbReference type="ARBA" id="ARBA00022825"/>
    </source>
</evidence>
<keyword evidence="4 9" id="KW-0645">Protease</keyword>
<feature type="active site" description="Charge relay system" evidence="8 9">
    <location>
        <position position="148"/>
    </location>
</feature>
<dbReference type="PROSITE" id="PS00136">
    <property type="entry name" value="SUBTILASE_ASP"/>
    <property type="match status" value="1"/>
</dbReference>
<protein>
    <recommendedName>
        <fullName evidence="15">Subtilisin-like protein</fullName>
    </recommendedName>
</protein>
<comment type="caution">
    <text evidence="13">The sequence shown here is derived from an EMBL/GenBank/DDBJ whole genome shotgun (WGS) entry which is preliminary data.</text>
</comment>
<dbReference type="InterPro" id="IPR000209">
    <property type="entry name" value="Peptidase_S8/S53_dom"/>
</dbReference>
<dbReference type="Gene3D" id="3.50.30.30">
    <property type="match status" value="1"/>
</dbReference>
<dbReference type="InterPro" id="IPR023827">
    <property type="entry name" value="Peptidase_S8_Asp-AS"/>
</dbReference>
<dbReference type="InterPro" id="IPR003137">
    <property type="entry name" value="PA_domain"/>
</dbReference>
<keyword evidence="6 9" id="KW-0378">Hydrolase</keyword>
<feature type="chain" id="PRO_5040839571" description="Subtilisin-like protein" evidence="10">
    <location>
        <begin position="21"/>
        <end position="520"/>
    </location>
</feature>
<dbReference type="PROSITE" id="PS51892">
    <property type="entry name" value="SUBTILASE"/>
    <property type="match status" value="1"/>
</dbReference>
<dbReference type="InterPro" id="IPR015500">
    <property type="entry name" value="Peptidase_S8_subtilisin-rel"/>
</dbReference>
<dbReference type="PANTHER" id="PTHR43806">
    <property type="entry name" value="PEPTIDASE S8"/>
    <property type="match status" value="1"/>
</dbReference>
<gene>
    <name evidence="13" type="ORF">LPJ61_005870</name>
</gene>
<evidence type="ECO:0000259" key="12">
    <source>
        <dbReference type="Pfam" id="PF02225"/>
    </source>
</evidence>
<dbReference type="PRINTS" id="PR00723">
    <property type="entry name" value="SUBTILISIN"/>
</dbReference>
<dbReference type="Gene3D" id="3.40.50.200">
    <property type="entry name" value="Peptidase S8/S53 domain"/>
    <property type="match status" value="1"/>
</dbReference>
<keyword evidence="5 10" id="KW-0732">Signal</keyword>
<feature type="non-terminal residue" evidence="13">
    <location>
        <position position="520"/>
    </location>
</feature>
<evidence type="ECO:0000256" key="8">
    <source>
        <dbReference type="PIRSR" id="PIRSR615500-1"/>
    </source>
</evidence>
<organism evidence="13 14">
    <name type="scientific">Coemansia biformis</name>
    <dbReference type="NCBI Taxonomy" id="1286918"/>
    <lineage>
        <taxon>Eukaryota</taxon>
        <taxon>Fungi</taxon>
        <taxon>Fungi incertae sedis</taxon>
        <taxon>Zoopagomycota</taxon>
        <taxon>Kickxellomycotina</taxon>
        <taxon>Kickxellomycetes</taxon>
        <taxon>Kickxellales</taxon>
        <taxon>Kickxellaceae</taxon>
        <taxon>Coemansia</taxon>
    </lineage>
</organism>
<keyword evidence="2" id="KW-0134">Cell wall</keyword>
<dbReference type="SUPFAM" id="SSF52743">
    <property type="entry name" value="Subtilisin-like"/>
    <property type="match status" value="1"/>
</dbReference>